<dbReference type="GeneID" id="34563360"/>
<dbReference type="AlphaFoldDB" id="A0A1G4AZM7"/>
<feature type="domain" description="Cyclic nucleotide-binding" evidence="1">
    <location>
        <begin position="1"/>
        <end position="71"/>
    </location>
</feature>
<sequence>MSQNSSMVVMKSDSEDDFVIIDSEHTGIVEKLGQEHKRVIKALIDKHVGELAMLRDSCNRRAQDDARTASLSVNRHNERYQEEIRDLKDALAAEKDKTALTGKSSYRMSDNNQMSYKNQRVIKYTEQELQAALNKITKDNNTKAQERINEGKTMLGALIVAHNEALSDLAHQKLRIGKVITAHKYEVAQLRIQASEAGDEAFRCYHQAQSYYADAQGARDEAAHKDQIIQVSQQQLQSLQAQLYEKTQEAVKFQSQLDASAAKNNELVTQLDAIRKIDNTMSTSEAPSNTHT</sequence>
<dbReference type="OrthoDB" id="4837911at2759"/>
<evidence type="ECO:0000313" key="3">
    <source>
        <dbReference type="Proteomes" id="UP000176998"/>
    </source>
</evidence>
<reference evidence="2 3" key="1">
    <citation type="submission" date="2016-09" db="EMBL/GenBank/DDBJ databases">
        <authorList>
            <person name="Capua I."/>
            <person name="De Benedictis P."/>
            <person name="Joannis T."/>
            <person name="Lombin L.H."/>
            <person name="Cattoli G."/>
        </authorList>
    </citation>
    <scope>NUCLEOTIDE SEQUENCE [LARGE SCALE GENOMIC DNA]</scope>
    <source>
        <strain evidence="2 3">IMI 309357</strain>
    </source>
</reference>
<gene>
    <name evidence="2" type="ORF">CORC01_10222</name>
</gene>
<keyword evidence="3" id="KW-1185">Reference proteome</keyword>
<name>A0A1G4AZM7_9PEZI</name>
<protein>
    <recommendedName>
        <fullName evidence="1">Cyclic nucleotide-binding domain-containing protein</fullName>
    </recommendedName>
</protein>
<evidence type="ECO:0000259" key="1">
    <source>
        <dbReference type="PROSITE" id="PS50042"/>
    </source>
</evidence>
<accession>A0A1G4AZM7</accession>
<dbReference type="RefSeq" id="XP_022471664.1">
    <property type="nucleotide sequence ID" value="XM_022621850.1"/>
</dbReference>
<proteinExistence type="predicted"/>
<dbReference type="InterPro" id="IPR000595">
    <property type="entry name" value="cNMP-bd_dom"/>
</dbReference>
<dbReference type="PROSITE" id="PS50042">
    <property type="entry name" value="CNMP_BINDING_3"/>
    <property type="match status" value="1"/>
</dbReference>
<comment type="caution">
    <text evidence="2">The sequence shown here is derived from an EMBL/GenBank/DDBJ whole genome shotgun (WGS) entry which is preliminary data.</text>
</comment>
<dbReference type="EMBL" id="MJBS01000099">
    <property type="protein sequence ID" value="OHE94502.1"/>
    <property type="molecule type" value="Genomic_DNA"/>
</dbReference>
<organism evidence="2 3">
    <name type="scientific">Colletotrichum orchidophilum</name>
    <dbReference type="NCBI Taxonomy" id="1209926"/>
    <lineage>
        <taxon>Eukaryota</taxon>
        <taxon>Fungi</taxon>
        <taxon>Dikarya</taxon>
        <taxon>Ascomycota</taxon>
        <taxon>Pezizomycotina</taxon>
        <taxon>Sordariomycetes</taxon>
        <taxon>Hypocreomycetidae</taxon>
        <taxon>Glomerellales</taxon>
        <taxon>Glomerellaceae</taxon>
        <taxon>Colletotrichum</taxon>
    </lineage>
</organism>
<evidence type="ECO:0000313" key="2">
    <source>
        <dbReference type="EMBL" id="OHE94502.1"/>
    </source>
</evidence>
<dbReference type="Proteomes" id="UP000176998">
    <property type="component" value="Unassembled WGS sequence"/>
</dbReference>